<gene>
    <name evidence="2" type="ORF">WN944_024225</name>
</gene>
<keyword evidence="1" id="KW-1133">Transmembrane helix</keyword>
<keyword evidence="3" id="KW-1185">Reference proteome</keyword>
<comment type="caution">
    <text evidence="2">The sequence shown here is derived from an EMBL/GenBank/DDBJ whole genome shotgun (WGS) entry which is preliminary data.</text>
</comment>
<evidence type="ECO:0000313" key="2">
    <source>
        <dbReference type="EMBL" id="KAK9181088.1"/>
    </source>
</evidence>
<accession>A0AAP0LMK8</accession>
<reference evidence="2 3" key="1">
    <citation type="submission" date="2024-05" db="EMBL/GenBank/DDBJ databases">
        <title>Haplotype-resolved chromosome-level genome assembly of Huyou (Citrus changshanensis).</title>
        <authorList>
            <person name="Miao C."/>
            <person name="Chen W."/>
            <person name="Wu Y."/>
            <person name="Wang L."/>
            <person name="Zhao S."/>
            <person name="Grierson D."/>
            <person name="Xu C."/>
            <person name="Chen K."/>
        </authorList>
    </citation>
    <scope>NUCLEOTIDE SEQUENCE [LARGE SCALE GENOMIC DNA]</scope>
    <source>
        <strain evidence="2">01-14</strain>
        <tissue evidence="2">Leaf</tissue>
    </source>
</reference>
<evidence type="ECO:0000313" key="3">
    <source>
        <dbReference type="Proteomes" id="UP001428341"/>
    </source>
</evidence>
<proteinExistence type="predicted"/>
<dbReference type="Proteomes" id="UP001428341">
    <property type="component" value="Unassembled WGS sequence"/>
</dbReference>
<dbReference type="EMBL" id="JBCGBO010000024">
    <property type="protein sequence ID" value="KAK9181088.1"/>
    <property type="molecule type" value="Genomic_DNA"/>
</dbReference>
<sequence length="78" mass="8376">MCTSFKAYLTASHLSDLAVLSAVLLKQNFEPYSLTKKLFPKGFYAAIRAAILFFYPYVVASGGNPPPNKLKSSAAAAS</sequence>
<keyword evidence="1" id="KW-0812">Transmembrane</keyword>
<feature type="transmembrane region" description="Helical" evidence="1">
    <location>
        <begin position="42"/>
        <end position="60"/>
    </location>
</feature>
<name>A0AAP0LMK8_9ROSI</name>
<organism evidence="2 3">
    <name type="scientific">Citrus x changshan-huyou</name>
    <dbReference type="NCBI Taxonomy" id="2935761"/>
    <lineage>
        <taxon>Eukaryota</taxon>
        <taxon>Viridiplantae</taxon>
        <taxon>Streptophyta</taxon>
        <taxon>Embryophyta</taxon>
        <taxon>Tracheophyta</taxon>
        <taxon>Spermatophyta</taxon>
        <taxon>Magnoliopsida</taxon>
        <taxon>eudicotyledons</taxon>
        <taxon>Gunneridae</taxon>
        <taxon>Pentapetalae</taxon>
        <taxon>rosids</taxon>
        <taxon>malvids</taxon>
        <taxon>Sapindales</taxon>
        <taxon>Rutaceae</taxon>
        <taxon>Aurantioideae</taxon>
        <taxon>Citrus</taxon>
    </lineage>
</organism>
<protein>
    <submittedName>
        <fullName evidence="2">Uncharacterized protein</fullName>
    </submittedName>
</protein>
<dbReference type="AlphaFoldDB" id="A0AAP0LMK8"/>
<keyword evidence="1" id="KW-0472">Membrane</keyword>
<evidence type="ECO:0000256" key="1">
    <source>
        <dbReference type="SAM" id="Phobius"/>
    </source>
</evidence>